<evidence type="ECO:0000256" key="1">
    <source>
        <dbReference type="ARBA" id="ARBA00023002"/>
    </source>
</evidence>
<reference evidence="4 5" key="1">
    <citation type="submission" date="2019-01" db="EMBL/GenBank/DDBJ databases">
        <title>Agromyces.</title>
        <authorList>
            <person name="Li J."/>
        </authorList>
    </citation>
    <scope>NUCLEOTIDE SEQUENCE [LARGE SCALE GENOMIC DNA]</scope>
    <source>
        <strain evidence="4 5">DSM 23870</strain>
    </source>
</reference>
<sequence length="166" mass="17756">MTTDIPSLYESFGLYGSGVTLVTVRDGDDDRFFIAASVLTSSVDPFTLAISVGRDRDALPAIVDGATWAVSVLAEPHVPLVRRLTARTTRDERLDALGAAGAERSPEGPLWLPDALVTLWCTTHSTTPVNDQVLLVGQVARGSGHAESAPLVRWNREFRTVAALSA</sequence>
<dbReference type="Gene3D" id="2.30.110.10">
    <property type="entry name" value="Electron Transport, Fmn-binding Protein, Chain A"/>
    <property type="match status" value="1"/>
</dbReference>
<dbReference type="RefSeq" id="WP_129172410.1">
    <property type="nucleotide sequence ID" value="NZ_JACCBI010000001.1"/>
</dbReference>
<comment type="caution">
    <text evidence="4">The sequence shown here is derived from an EMBL/GenBank/DDBJ whole genome shotgun (WGS) entry which is preliminary data.</text>
</comment>
<evidence type="ECO:0000259" key="2">
    <source>
        <dbReference type="SMART" id="SM00903"/>
    </source>
</evidence>
<dbReference type="EMBL" id="JACCBI010000001">
    <property type="protein sequence ID" value="NYD67652.1"/>
    <property type="molecule type" value="Genomic_DNA"/>
</dbReference>
<dbReference type="SUPFAM" id="SSF50475">
    <property type="entry name" value="FMN-binding split barrel"/>
    <property type="match status" value="1"/>
</dbReference>
<dbReference type="EMBL" id="SDPM01000001">
    <property type="protein sequence ID" value="RXZ88146.1"/>
    <property type="molecule type" value="Genomic_DNA"/>
</dbReference>
<dbReference type="PANTHER" id="PTHR30466:SF1">
    <property type="entry name" value="FMN REDUCTASE (NADH) RUTF"/>
    <property type="match status" value="1"/>
</dbReference>
<dbReference type="GO" id="GO:0036382">
    <property type="term" value="F:flavin reductase (NADH) activity"/>
    <property type="evidence" value="ECO:0007669"/>
    <property type="project" value="UniProtKB-EC"/>
</dbReference>
<keyword evidence="1 3" id="KW-0560">Oxidoreductase</keyword>
<dbReference type="GO" id="GO:0006208">
    <property type="term" value="P:pyrimidine nucleobase catabolic process"/>
    <property type="evidence" value="ECO:0007669"/>
    <property type="project" value="TreeGrafter"/>
</dbReference>
<dbReference type="InterPro" id="IPR050268">
    <property type="entry name" value="NADH-dep_flavin_reductase"/>
</dbReference>
<protein>
    <submittedName>
        <fullName evidence="3 4">Flavin reductase</fullName>
        <ecNumber evidence="3">1.5.1.36</ecNumber>
    </submittedName>
</protein>
<dbReference type="SMART" id="SM00903">
    <property type="entry name" value="Flavin_Reduct"/>
    <property type="match status" value="1"/>
</dbReference>
<dbReference type="GO" id="GO:0042602">
    <property type="term" value="F:riboflavin reductase (NADPH) activity"/>
    <property type="evidence" value="ECO:0007669"/>
    <property type="project" value="TreeGrafter"/>
</dbReference>
<dbReference type="Proteomes" id="UP000292686">
    <property type="component" value="Unassembled WGS sequence"/>
</dbReference>
<gene>
    <name evidence="3" type="ORF">BJ972_002171</name>
    <name evidence="4" type="ORF">ESP50_02895</name>
</gene>
<evidence type="ECO:0000313" key="3">
    <source>
        <dbReference type="EMBL" id="NYD67652.1"/>
    </source>
</evidence>
<dbReference type="AlphaFoldDB" id="A0A4V1R2S2"/>
<evidence type="ECO:0000313" key="6">
    <source>
        <dbReference type="Proteomes" id="UP000581087"/>
    </source>
</evidence>
<keyword evidence="5" id="KW-1185">Reference proteome</keyword>
<feature type="domain" description="Flavin reductase like" evidence="2">
    <location>
        <begin position="12"/>
        <end position="160"/>
    </location>
</feature>
<evidence type="ECO:0000313" key="5">
    <source>
        <dbReference type="Proteomes" id="UP000292686"/>
    </source>
</evidence>
<evidence type="ECO:0000313" key="4">
    <source>
        <dbReference type="EMBL" id="RXZ88146.1"/>
    </source>
</evidence>
<dbReference type="Proteomes" id="UP000581087">
    <property type="component" value="Unassembled WGS sequence"/>
</dbReference>
<dbReference type="InterPro" id="IPR002563">
    <property type="entry name" value="Flavin_Rdtase-like_dom"/>
</dbReference>
<organism evidence="4 5">
    <name type="scientific">Agromyces atrinae</name>
    <dbReference type="NCBI Taxonomy" id="592376"/>
    <lineage>
        <taxon>Bacteria</taxon>
        <taxon>Bacillati</taxon>
        <taxon>Actinomycetota</taxon>
        <taxon>Actinomycetes</taxon>
        <taxon>Micrococcales</taxon>
        <taxon>Microbacteriaceae</taxon>
        <taxon>Agromyces</taxon>
    </lineage>
</organism>
<dbReference type="OrthoDB" id="9792858at2"/>
<dbReference type="Pfam" id="PF01613">
    <property type="entry name" value="Flavin_Reduct"/>
    <property type="match status" value="1"/>
</dbReference>
<proteinExistence type="predicted"/>
<dbReference type="EC" id="1.5.1.36" evidence="3"/>
<reference evidence="3 6" key="2">
    <citation type="submission" date="2020-07" db="EMBL/GenBank/DDBJ databases">
        <title>Sequencing the genomes of 1000 actinobacteria strains.</title>
        <authorList>
            <person name="Klenk H.-P."/>
        </authorList>
    </citation>
    <scope>NUCLEOTIDE SEQUENCE [LARGE SCALE GENOMIC DNA]</scope>
    <source>
        <strain evidence="3 6">DSM 23870</strain>
    </source>
</reference>
<dbReference type="InterPro" id="IPR012349">
    <property type="entry name" value="Split_barrel_FMN-bd"/>
</dbReference>
<dbReference type="GO" id="GO:0010181">
    <property type="term" value="F:FMN binding"/>
    <property type="evidence" value="ECO:0007669"/>
    <property type="project" value="InterPro"/>
</dbReference>
<accession>A0A4V1R2S2</accession>
<dbReference type="PANTHER" id="PTHR30466">
    <property type="entry name" value="FLAVIN REDUCTASE"/>
    <property type="match status" value="1"/>
</dbReference>
<name>A0A4V1R2S2_9MICO</name>